<keyword evidence="2" id="KW-0812">Transmembrane</keyword>
<dbReference type="Gene3D" id="1.20.5.100">
    <property type="entry name" value="Cytochrome c1, transmembrane anchor, C-terminal"/>
    <property type="match status" value="1"/>
</dbReference>
<sequence>MGNNTLSFACATDSLGQSCLRSRDSCSPDSYAVSTGMCSDTAEAPDLSLIRMEDDEDETTTSPSTKTKTTTTTNDGDAGSTTTKVASTTAKTETTEKTTTTKKPSSTATITTSEPDGTPTATTSSSRPGPPTLTATVVPPTITPTGGGTSAISPSSLGTLMPTGGNTTSTAAPLPGTNQEARGTDVTAIAAGVGGAIGVLLILATLGYLIRKRRHSKRMSSTRGSSPPPFDDKTGTAEGGMTAHSSLRVEPGPVELLPAHANSVNVAPAHSHSYRTIPSTLQSAAPPAFRAGSLNNRGHAHLAQSHTVAVHEPTAPLVSPLTPVDYGSDHTSMVAEQTMAHIPPRHTESPAQYGVASAYSAHQRPARGVPCGEQHDIPWPDNSARYASRYELPGVVSPLSPEFGVSQPAAFQPQYSQQAAHGPSPYVAYRPGASRSSSANSSYFPRTAGHVQNRTHTTTPPPSSMLSQKLSQDRILPGQARSATPTTADPRYSSRQGQPQVPQMSLQTRPRLVHIGSSSSLRNVGRAASPASGVELPLREMSAIGMAYAGIGQAVSSDEGNVHGSKFRSQEIQQQQFATGSNESSQPSVGYLQHQRALPTGGHGNPASLRADMNATDAERRDDHFVNSWQKL</sequence>
<feature type="compositionally biased region" description="Polar residues" evidence="1">
    <location>
        <begin position="450"/>
        <end position="470"/>
    </location>
</feature>
<organism evidence="3 4">
    <name type="scientific">Microdochium trichocladiopsis</name>
    <dbReference type="NCBI Taxonomy" id="1682393"/>
    <lineage>
        <taxon>Eukaryota</taxon>
        <taxon>Fungi</taxon>
        <taxon>Dikarya</taxon>
        <taxon>Ascomycota</taxon>
        <taxon>Pezizomycotina</taxon>
        <taxon>Sordariomycetes</taxon>
        <taxon>Xylariomycetidae</taxon>
        <taxon>Xylariales</taxon>
        <taxon>Microdochiaceae</taxon>
        <taxon>Microdochium</taxon>
    </lineage>
</organism>
<reference evidence="3" key="1">
    <citation type="journal article" date="2021" name="Nat. Commun.">
        <title>Genetic determinants of endophytism in the Arabidopsis root mycobiome.</title>
        <authorList>
            <person name="Mesny F."/>
            <person name="Miyauchi S."/>
            <person name="Thiergart T."/>
            <person name="Pickel B."/>
            <person name="Atanasova L."/>
            <person name="Karlsson M."/>
            <person name="Huettel B."/>
            <person name="Barry K.W."/>
            <person name="Haridas S."/>
            <person name="Chen C."/>
            <person name="Bauer D."/>
            <person name="Andreopoulos W."/>
            <person name="Pangilinan J."/>
            <person name="LaButti K."/>
            <person name="Riley R."/>
            <person name="Lipzen A."/>
            <person name="Clum A."/>
            <person name="Drula E."/>
            <person name="Henrissat B."/>
            <person name="Kohler A."/>
            <person name="Grigoriev I.V."/>
            <person name="Martin F.M."/>
            <person name="Hacquard S."/>
        </authorList>
    </citation>
    <scope>NUCLEOTIDE SEQUENCE</scope>
    <source>
        <strain evidence="3">MPI-CAGE-CH-0230</strain>
    </source>
</reference>
<dbReference type="Proteomes" id="UP000756346">
    <property type="component" value="Unassembled WGS sequence"/>
</dbReference>
<feature type="compositionally biased region" description="Polar residues" evidence="1">
    <location>
        <begin position="481"/>
        <end position="506"/>
    </location>
</feature>
<feature type="region of interest" description="Disordered" evidence="1">
    <location>
        <begin position="43"/>
        <end position="133"/>
    </location>
</feature>
<evidence type="ECO:0000256" key="2">
    <source>
        <dbReference type="SAM" id="Phobius"/>
    </source>
</evidence>
<dbReference type="AlphaFoldDB" id="A0A9P9BUM8"/>
<feature type="region of interest" description="Disordered" evidence="1">
    <location>
        <begin position="213"/>
        <end position="240"/>
    </location>
</feature>
<gene>
    <name evidence="3" type="ORF">B0I36DRAFT_410101</name>
</gene>
<feature type="compositionally biased region" description="Low complexity" evidence="1">
    <location>
        <begin position="433"/>
        <end position="442"/>
    </location>
</feature>
<keyword evidence="2" id="KW-1133">Transmembrane helix</keyword>
<keyword evidence="4" id="KW-1185">Reference proteome</keyword>
<dbReference type="RefSeq" id="XP_046013289.1">
    <property type="nucleotide sequence ID" value="XM_046161904.1"/>
</dbReference>
<comment type="caution">
    <text evidence="3">The sequence shown here is derived from an EMBL/GenBank/DDBJ whole genome shotgun (WGS) entry which is preliminary data.</text>
</comment>
<proteinExistence type="predicted"/>
<dbReference type="EMBL" id="JAGTJQ010000005">
    <property type="protein sequence ID" value="KAH7031609.1"/>
    <property type="molecule type" value="Genomic_DNA"/>
</dbReference>
<keyword evidence="2" id="KW-0472">Membrane</keyword>
<dbReference type="CDD" id="cd12087">
    <property type="entry name" value="TM_EGFR-like"/>
    <property type="match status" value="1"/>
</dbReference>
<dbReference type="GeneID" id="70191450"/>
<dbReference type="OrthoDB" id="4778476at2759"/>
<protein>
    <submittedName>
        <fullName evidence="3">Uncharacterized protein</fullName>
    </submittedName>
</protein>
<feature type="region of interest" description="Disordered" evidence="1">
    <location>
        <begin position="559"/>
        <end position="632"/>
    </location>
</feature>
<accession>A0A9P9BUM8</accession>
<feature type="transmembrane region" description="Helical" evidence="2">
    <location>
        <begin position="188"/>
        <end position="210"/>
    </location>
</feature>
<feature type="compositionally biased region" description="Low complexity" evidence="1">
    <location>
        <begin position="60"/>
        <end position="113"/>
    </location>
</feature>
<evidence type="ECO:0000256" key="1">
    <source>
        <dbReference type="SAM" id="MobiDB-lite"/>
    </source>
</evidence>
<evidence type="ECO:0000313" key="4">
    <source>
        <dbReference type="Proteomes" id="UP000756346"/>
    </source>
</evidence>
<feature type="region of interest" description="Disordered" evidence="1">
    <location>
        <begin position="414"/>
        <end position="506"/>
    </location>
</feature>
<evidence type="ECO:0000313" key="3">
    <source>
        <dbReference type="EMBL" id="KAH7031609.1"/>
    </source>
</evidence>
<feature type="compositionally biased region" description="Polar residues" evidence="1">
    <location>
        <begin position="570"/>
        <end position="588"/>
    </location>
</feature>
<name>A0A9P9BUM8_9PEZI</name>